<feature type="transmembrane region" description="Helical" evidence="1">
    <location>
        <begin position="39"/>
        <end position="57"/>
    </location>
</feature>
<dbReference type="Proteomes" id="UP000231379">
    <property type="component" value="Unassembled WGS sequence"/>
</dbReference>
<accession>A0A2H0U6Z1</accession>
<dbReference type="AlphaFoldDB" id="A0A2H0U6Z1"/>
<organism evidence="2 3">
    <name type="scientific">Candidatus Kaiserbacteria bacterium CG10_big_fil_rev_8_21_14_0_10_59_10</name>
    <dbReference type="NCBI Taxonomy" id="1974612"/>
    <lineage>
        <taxon>Bacteria</taxon>
        <taxon>Candidatus Kaiseribacteriota</taxon>
    </lineage>
</organism>
<comment type="caution">
    <text evidence="2">The sequence shown here is derived from an EMBL/GenBank/DDBJ whole genome shotgun (WGS) entry which is preliminary data.</text>
</comment>
<feature type="transmembrane region" description="Helical" evidence="1">
    <location>
        <begin position="7"/>
        <end position="27"/>
    </location>
</feature>
<reference evidence="3" key="1">
    <citation type="submission" date="2017-09" db="EMBL/GenBank/DDBJ databases">
        <title>Depth-based differentiation of microbial function through sediment-hosted aquifers and enrichment of novel symbionts in the deep terrestrial subsurface.</title>
        <authorList>
            <person name="Probst A.J."/>
            <person name="Ladd B."/>
            <person name="Jarett J.K."/>
            <person name="Geller-Mcgrath D.E."/>
            <person name="Sieber C.M.K."/>
            <person name="Emerson J.B."/>
            <person name="Anantharaman K."/>
            <person name="Thomas B.C."/>
            <person name="Malmstrom R."/>
            <person name="Stieglmeier M."/>
            <person name="Klingl A."/>
            <person name="Woyke T."/>
            <person name="Ryan C.M."/>
            <person name="Banfield J.F."/>
        </authorList>
    </citation>
    <scope>NUCLEOTIDE SEQUENCE [LARGE SCALE GENOMIC DNA]</scope>
</reference>
<keyword evidence="1" id="KW-0812">Transmembrane</keyword>
<protein>
    <submittedName>
        <fullName evidence="2">DUF378 domain-containing protein</fullName>
    </submittedName>
</protein>
<dbReference type="PANTHER" id="PTHR37304:SF1">
    <property type="entry name" value="MEMBRANE PROTEIN"/>
    <property type="match status" value="1"/>
</dbReference>
<gene>
    <name evidence="2" type="ORF">COU20_03460</name>
</gene>
<evidence type="ECO:0000313" key="3">
    <source>
        <dbReference type="Proteomes" id="UP000231379"/>
    </source>
</evidence>
<dbReference type="EMBL" id="PFBM01000021">
    <property type="protein sequence ID" value="PIR82189.1"/>
    <property type="molecule type" value="Genomic_DNA"/>
</dbReference>
<evidence type="ECO:0000313" key="2">
    <source>
        <dbReference type="EMBL" id="PIR82189.1"/>
    </source>
</evidence>
<dbReference type="PANTHER" id="PTHR37304">
    <property type="entry name" value="MEMBRANE PROTEIN-RELATED"/>
    <property type="match status" value="1"/>
</dbReference>
<dbReference type="Pfam" id="PF04070">
    <property type="entry name" value="DUF378"/>
    <property type="match status" value="1"/>
</dbReference>
<keyword evidence="1" id="KW-0472">Membrane</keyword>
<keyword evidence="1" id="KW-1133">Transmembrane helix</keyword>
<dbReference type="InterPro" id="IPR007211">
    <property type="entry name" value="DUF378"/>
</dbReference>
<name>A0A2H0U6Z1_9BACT</name>
<sequence length="80" mass="8627">MKYLHIATFSLVIIGGVNWMLLALTGWEIGALFGGMDALLSKAIYVLVGLSAVYLAVMHKRACRECSVEEQHSAPMGAAM</sequence>
<evidence type="ECO:0000256" key="1">
    <source>
        <dbReference type="SAM" id="Phobius"/>
    </source>
</evidence>
<proteinExistence type="predicted"/>